<dbReference type="EMBL" id="CP036274">
    <property type="protein sequence ID" value="QDU26704.1"/>
    <property type="molecule type" value="Genomic_DNA"/>
</dbReference>
<proteinExistence type="predicted"/>
<dbReference type="InterPro" id="IPR006121">
    <property type="entry name" value="HMA_dom"/>
</dbReference>
<dbReference type="InterPro" id="IPR036163">
    <property type="entry name" value="HMA_dom_sf"/>
</dbReference>
<dbReference type="AlphaFoldDB" id="A0A517Y8Y8"/>
<dbReference type="RefSeq" id="WP_145087492.1">
    <property type="nucleotide sequence ID" value="NZ_CP036274.1"/>
</dbReference>
<protein>
    <recommendedName>
        <fullName evidence="2">HMA domain-containing protein</fullName>
    </recommendedName>
</protein>
<dbReference type="Proteomes" id="UP000315017">
    <property type="component" value="Chromosome"/>
</dbReference>
<gene>
    <name evidence="3" type="ORF">ETAA8_17850</name>
</gene>
<dbReference type="GO" id="GO:0046872">
    <property type="term" value="F:metal ion binding"/>
    <property type="evidence" value="ECO:0007669"/>
    <property type="project" value="InterPro"/>
</dbReference>
<evidence type="ECO:0000313" key="3">
    <source>
        <dbReference type="EMBL" id="QDU26704.1"/>
    </source>
</evidence>
<keyword evidence="4" id="KW-1185">Reference proteome</keyword>
<accession>A0A517Y8Y8</accession>
<evidence type="ECO:0000259" key="2">
    <source>
        <dbReference type="Pfam" id="PF00403"/>
    </source>
</evidence>
<dbReference type="KEGG" id="aagg:ETAA8_17850"/>
<feature type="domain" description="HMA" evidence="2">
    <location>
        <begin position="42"/>
        <end position="97"/>
    </location>
</feature>
<sequence length="119" mass="12749" precursor="true">MSNFANRRLCLIGAAAMLVFASGLVSAQQPAPPQEQIYTAILKVPSMCCGKESGPAIAEISKIPGVVKVVPDYKTRTLTIMPTSNAISHRAIWEAAERAKVPPTELATLVGVYKSKPQR</sequence>
<keyword evidence="1" id="KW-0732">Signal</keyword>
<feature type="signal peptide" evidence="1">
    <location>
        <begin position="1"/>
        <end position="27"/>
    </location>
</feature>
<dbReference type="OrthoDB" id="300685at2"/>
<evidence type="ECO:0000313" key="4">
    <source>
        <dbReference type="Proteomes" id="UP000315017"/>
    </source>
</evidence>
<feature type="chain" id="PRO_5022018997" description="HMA domain-containing protein" evidence="1">
    <location>
        <begin position="28"/>
        <end position="119"/>
    </location>
</feature>
<organism evidence="3 4">
    <name type="scientific">Anatilimnocola aggregata</name>
    <dbReference type="NCBI Taxonomy" id="2528021"/>
    <lineage>
        <taxon>Bacteria</taxon>
        <taxon>Pseudomonadati</taxon>
        <taxon>Planctomycetota</taxon>
        <taxon>Planctomycetia</taxon>
        <taxon>Pirellulales</taxon>
        <taxon>Pirellulaceae</taxon>
        <taxon>Anatilimnocola</taxon>
    </lineage>
</organism>
<evidence type="ECO:0000256" key="1">
    <source>
        <dbReference type="SAM" id="SignalP"/>
    </source>
</evidence>
<reference evidence="3 4" key="1">
    <citation type="submission" date="2019-02" db="EMBL/GenBank/DDBJ databases">
        <title>Deep-cultivation of Planctomycetes and their phenomic and genomic characterization uncovers novel biology.</title>
        <authorList>
            <person name="Wiegand S."/>
            <person name="Jogler M."/>
            <person name="Boedeker C."/>
            <person name="Pinto D."/>
            <person name="Vollmers J."/>
            <person name="Rivas-Marin E."/>
            <person name="Kohn T."/>
            <person name="Peeters S.H."/>
            <person name="Heuer A."/>
            <person name="Rast P."/>
            <person name="Oberbeckmann S."/>
            <person name="Bunk B."/>
            <person name="Jeske O."/>
            <person name="Meyerdierks A."/>
            <person name="Storesund J.E."/>
            <person name="Kallscheuer N."/>
            <person name="Luecker S."/>
            <person name="Lage O.M."/>
            <person name="Pohl T."/>
            <person name="Merkel B.J."/>
            <person name="Hornburger P."/>
            <person name="Mueller R.-W."/>
            <person name="Bruemmer F."/>
            <person name="Labrenz M."/>
            <person name="Spormann A.M."/>
            <person name="Op den Camp H."/>
            <person name="Overmann J."/>
            <person name="Amann R."/>
            <person name="Jetten M.S.M."/>
            <person name="Mascher T."/>
            <person name="Medema M.H."/>
            <person name="Devos D.P."/>
            <person name="Kaster A.-K."/>
            <person name="Ovreas L."/>
            <person name="Rohde M."/>
            <person name="Galperin M.Y."/>
            <person name="Jogler C."/>
        </authorList>
    </citation>
    <scope>NUCLEOTIDE SEQUENCE [LARGE SCALE GENOMIC DNA]</scope>
    <source>
        <strain evidence="3 4">ETA_A8</strain>
    </source>
</reference>
<name>A0A517Y8Y8_9BACT</name>
<dbReference type="Pfam" id="PF00403">
    <property type="entry name" value="HMA"/>
    <property type="match status" value="1"/>
</dbReference>
<dbReference type="SUPFAM" id="SSF55008">
    <property type="entry name" value="HMA, heavy metal-associated domain"/>
    <property type="match status" value="1"/>
</dbReference>